<dbReference type="EMBL" id="JAAWUZ010000042">
    <property type="protein sequence ID" value="NSG30757.1"/>
    <property type="molecule type" value="Genomic_DNA"/>
</dbReference>
<organism evidence="3 4">
    <name type="scientific">Faecalicatena fissicatena</name>
    <dbReference type="NCBI Taxonomy" id="290055"/>
    <lineage>
        <taxon>Bacteria</taxon>
        <taxon>Bacillati</taxon>
        <taxon>Bacillota</taxon>
        <taxon>Clostridia</taxon>
        <taxon>Lachnospirales</taxon>
        <taxon>Lachnospiraceae</taxon>
        <taxon>Faecalicatena</taxon>
    </lineage>
</organism>
<feature type="transmembrane region" description="Helical" evidence="2">
    <location>
        <begin position="581"/>
        <end position="603"/>
    </location>
</feature>
<feature type="region of interest" description="Disordered" evidence="1">
    <location>
        <begin position="620"/>
        <end position="724"/>
    </location>
</feature>
<evidence type="ECO:0000313" key="3">
    <source>
        <dbReference type="EMBL" id="NSG30757.1"/>
    </source>
</evidence>
<evidence type="ECO:0000256" key="1">
    <source>
        <dbReference type="SAM" id="MobiDB-lite"/>
    </source>
</evidence>
<feature type="compositionally biased region" description="Basic and acidic residues" evidence="1">
    <location>
        <begin position="519"/>
        <end position="529"/>
    </location>
</feature>
<dbReference type="RefSeq" id="WP_173866615.1">
    <property type="nucleotide sequence ID" value="NZ_JAAWUU010000040.1"/>
</dbReference>
<keyword evidence="4" id="KW-1185">Reference proteome</keyword>
<evidence type="ECO:0000313" key="4">
    <source>
        <dbReference type="Proteomes" id="UP000821846"/>
    </source>
</evidence>
<feature type="compositionally biased region" description="Polar residues" evidence="1">
    <location>
        <begin position="684"/>
        <end position="704"/>
    </location>
</feature>
<proteinExistence type="predicted"/>
<name>A0ABX2H0Z7_9FIRM</name>
<keyword evidence="2" id="KW-0472">Membrane</keyword>
<feature type="compositionally biased region" description="Basic and acidic residues" evidence="1">
    <location>
        <begin position="537"/>
        <end position="572"/>
    </location>
</feature>
<comment type="caution">
    <text evidence="3">The sequence shown here is derived from an EMBL/GenBank/DDBJ whole genome shotgun (WGS) entry which is preliminary data.</text>
</comment>
<evidence type="ECO:0000256" key="2">
    <source>
        <dbReference type="SAM" id="Phobius"/>
    </source>
</evidence>
<dbReference type="Proteomes" id="UP000821846">
    <property type="component" value="Unassembled WGS sequence"/>
</dbReference>
<feature type="region of interest" description="Disordered" evidence="1">
    <location>
        <begin position="494"/>
        <end position="572"/>
    </location>
</feature>
<gene>
    <name evidence="3" type="ORF">HFM93_10830</name>
</gene>
<evidence type="ECO:0008006" key="5">
    <source>
        <dbReference type="Google" id="ProtNLM"/>
    </source>
</evidence>
<feature type="compositionally biased region" description="Basic and acidic residues" evidence="1">
    <location>
        <begin position="494"/>
        <end position="504"/>
    </location>
</feature>
<sequence>MKNQYWGSIHVLPDQTQTSETDARMREFLSSLHFKSPRSFLDDVGKWYNGLSSSYSSMFLNVGYVDKYTNLPATKDFHVSIYGVSGIHNIRRISRYINYYVSKEETLLGQDFFPYIFDSFYFSEEEARDTSENVTTLLDKKVSVDKKRNAHIEIKEKDRDLICHIVERLWSSQIEDVGTRLVLCINEQEIQSRSEELLKQIYLLLPQKLRMNMGFCTNSNPKDIAYLSGECELPVHIFTMKVEDIEKTKQEFAAAEFKYPVVLFDVENPEKEVCDPQRLKLIEELSYKLSPTSDAKLAYAEKRILQEERGAQVSFKNLQKIFERLNSKGFCWWERDDLESIEDIFHSYQDQQEMMDNEVLKKEAIDTFYQKLLPWKEYARQLADVVLNEQYENREEILPFFATELQYAKILDSLEYVRKNVADEAAAHEQMMLEEADRKYQESQKLHTQEIEKLRESHAEILEKKDQSISQLEQDLREQERKFQEEKTAYEQKLQAEKKKREAVLNEQNSGTNSRKLRQKEDEIAEKNQKISQLQKQLEEKASGKGSDGELSRLKNEKQNAEYEAEKQSKNAEKYQQQKNIFMGVSIGVGVLAAGALIAAIVFGMKSGKVGRLESEKVQIESQNEQLESEKVQLESLMNEKESELERRKAMETEMETESESETQTETEYQTGDETENPEGVQTEEGSLSQDGQETSETTGNSSEDNGDPNYGVDLRGQSPQSNY</sequence>
<keyword evidence="2" id="KW-1133">Transmembrane helix</keyword>
<accession>A0ABX2H0Z7</accession>
<reference evidence="3 4" key="1">
    <citation type="journal article" date="2020" name="Cell Host Microbe">
        <title>Functional and Genomic Variation between Human-Derived Isolates of Lachnospiraceae Reveals Inter- and Intra-Species Diversity.</title>
        <authorList>
            <person name="Sorbara M.T."/>
            <person name="Littmann E.R."/>
            <person name="Fontana E."/>
            <person name="Moody T.U."/>
            <person name="Kohout C.E."/>
            <person name="Gjonbalaj M."/>
            <person name="Eaton V."/>
            <person name="Seok R."/>
            <person name="Leiner I.M."/>
            <person name="Pamer E.G."/>
        </authorList>
    </citation>
    <scope>NUCLEOTIDE SEQUENCE [LARGE SCALE GENOMIC DNA]</scope>
    <source>
        <strain evidence="3 4">MSK.14.16</strain>
    </source>
</reference>
<keyword evidence="2" id="KW-0812">Transmembrane</keyword>
<feature type="compositionally biased region" description="Basic and acidic residues" evidence="1">
    <location>
        <begin position="628"/>
        <end position="652"/>
    </location>
</feature>
<protein>
    <recommendedName>
        <fullName evidence="5">ATPase involved in DNA repair</fullName>
    </recommendedName>
</protein>
<feature type="compositionally biased region" description="Acidic residues" evidence="1">
    <location>
        <begin position="653"/>
        <end position="677"/>
    </location>
</feature>